<dbReference type="GO" id="GO:0006405">
    <property type="term" value="P:RNA export from nucleus"/>
    <property type="evidence" value="ECO:0007669"/>
    <property type="project" value="TreeGrafter"/>
</dbReference>
<sequence>MAFSLNSPGGAPSVSVAAEVPEIDTEMLGFASVGGDKKLKLLPSPWPKDNLPPSSASLLAVASKRGLLAAAGPDALVLASTHAVRKALDGEADDDDVVSDFCPNATIPLPQLRHITFSSNENFLVITAESGGGLAVYRVQHLLEGNTKPGAQISTGQIPVRTLVPNPNPESGDSFAAVLDSGRLVLADVANSKLNSVCEEGVSCVGWSVKGRALIAGLDEGTMVQYTAQGKQMAIVPRPPNVDDSYSVAAVHWLSNDKFFAIYGPKVSTTDDAMEEKLETIYQIIKTDKARSTFSFHKIPSELCWPSFGPQRRPPVQYSITRLRDWKPDLQDMLIITASNCVEVPVLTSSSAPIAPDQQVMNDLAMTFLQDNRRAQLPQTVNDDTGGDSVLIGQALDLSSKNKVSRPIPMDEEIDESPTPLPAFLALNHQGFLSAWWVVYDKSIREGTGYPGLMAASEAPSAPSAPAASPTPMAVPSTQPTSVFSKPIATFGAPSTPKFGSSSFPTGNATFVTSGFGASNKPAQLILRTPGSGGATTTFGKPSSPSFRSTSVGMHGGSGFGAAGALGNRQSPWGSTSQTSATQPQQNPFSTAASGSSGFAKFGTAASGTGSVFSSFGSVSGGQSPFSSLGQQKSALSGKANTSSAFKGVPAEPSFGSTVTVDSSLGGGSTLPSWATTPAQQGSSVFGQTGASSFISTKESDISDVGDGERRERDEATPTPQAPPQNKGLFGAPTGGLPKLVSSFKGDDSTKDDLPKPPDSSTGSLFDNDFASTLGGAASKLPATPIKKDEAELRLHDISITPTLLPESTTNRSSPSDTPAKEPTSRKEEPPVDKRAPEDAPLPPDPMIWKPPKTDDDIPLLAGSPPIKVEAPESSVPSSPLEDEGGDISVEEHDGDDEEEEPSPLDRQTRPMKVAGWGLQDSVNQSPQIRPAAPTPPIIKSGASSRSGNHSTSPSQPPSRTAFFGQPFKSTASSLFAQSATPQGFPKLQPPVNKAQDNLHSPSPVRSASTSAIGTRRQQVIPFGDTLLSSSITPASKVPTSQPEISDLYDNQDEQIRQLLAKAVEPSRTLESFNAHHDYTGSVTKSGIPAQIELLYRDINSMVDTVGLNSRSLSAFLKYHSNTAHKGDATLDDLEEVNDQGEEGPWYDKWSLAEIDYLKFLESELEQELDAGRVQVVVDKLSQLGRLLRENGRLLSKLNEIRCQIINRKDPEKVDALRRVSLPKELADQQKSLRDGYGRLLSLLGQAEEATMLLRSNLASYSVSKGKIVKVPSVDAVKKTINKLIAQTEKENNQILLLESRLQRLGLHSHNSRPTSSSSRNFGTLSRSIHFLHDGQSPFATPATNRNRMSLSELSRRVQTPEPEDTPTTRGYGLFYTTEGNMENSESGTNMYDLSESEVESLRVTARRRRDIAATLSGAVLKRGVNVINVG</sequence>
<feature type="compositionally biased region" description="Polar residues" evidence="4">
    <location>
        <begin position="535"/>
        <end position="552"/>
    </location>
</feature>
<dbReference type="Proteomes" id="UP000800093">
    <property type="component" value="Unassembled WGS sequence"/>
</dbReference>
<feature type="compositionally biased region" description="Polar residues" evidence="4">
    <location>
        <begin position="671"/>
        <end position="697"/>
    </location>
</feature>
<keyword evidence="7" id="KW-1185">Reference proteome</keyword>
<feature type="compositionally biased region" description="Basic and acidic residues" evidence="4">
    <location>
        <begin position="819"/>
        <end position="838"/>
    </location>
</feature>
<feature type="region of interest" description="Disordered" evidence="4">
    <location>
        <begin position="458"/>
        <end position="479"/>
    </location>
</feature>
<accession>A0A9P4KGL4</accession>
<evidence type="ECO:0000256" key="4">
    <source>
        <dbReference type="SAM" id="MobiDB-lite"/>
    </source>
</evidence>
<evidence type="ECO:0000313" key="7">
    <source>
        <dbReference type="Proteomes" id="UP000800093"/>
    </source>
</evidence>
<dbReference type="InterPro" id="IPR026054">
    <property type="entry name" value="Nucleoporin"/>
</dbReference>
<gene>
    <name evidence="6" type="ORF">CC78DRAFT_614038</name>
</gene>
<feature type="region of interest" description="Disordered" evidence="4">
    <location>
        <begin position="1351"/>
        <end position="1373"/>
    </location>
</feature>
<reference evidence="7" key="1">
    <citation type="journal article" date="2020" name="Stud. Mycol.">
        <title>101 Dothideomycetes genomes: A test case for predicting lifestyles and emergence of pathogens.</title>
        <authorList>
            <person name="Haridas S."/>
            <person name="Albert R."/>
            <person name="Binder M."/>
            <person name="Bloem J."/>
            <person name="LaButti K."/>
            <person name="Salamov A."/>
            <person name="Andreopoulos B."/>
            <person name="Baker S."/>
            <person name="Barry K."/>
            <person name="Bills G."/>
            <person name="Bluhm B."/>
            <person name="Cannon C."/>
            <person name="Castanera R."/>
            <person name="Culley D."/>
            <person name="Daum C."/>
            <person name="Ezra D."/>
            <person name="Gonzalez J."/>
            <person name="Henrissat B."/>
            <person name="Kuo A."/>
            <person name="Liang C."/>
            <person name="Lipzen A."/>
            <person name="Lutzoni F."/>
            <person name="Magnuson J."/>
            <person name="Mondo S."/>
            <person name="Nolan M."/>
            <person name="Ohm R."/>
            <person name="Pangilinan J."/>
            <person name="Park H.-J."/>
            <person name="Ramirez L."/>
            <person name="Alfaro M."/>
            <person name="Sun H."/>
            <person name="Tritt A."/>
            <person name="Yoshinaga Y."/>
            <person name="Zwiers L.-H."/>
            <person name="Turgeon B."/>
            <person name="Goodwin S."/>
            <person name="Spatafora J."/>
            <person name="Crous P."/>
            <person name="Grigoriev I."/>
        </authorList>
    </citation>
    <scope>NUCLEOTIDE SEQUENCE [LARGE SCALE GENOMIC DNA]</scope>
    <source>
        <strain evidence="7">CBS 304.66</strain>
    </source>
</reference>
<feature type="domain" description="Nucleoporin Nup159/Nup146 N-terminal" evidence="5">
    <location>
        <begin position="52"/>
        <end position="433"/>
    </location>
</feature>
<feature type="compositionally biased region" description="Basic and acidic residues" evidence="4">
    <location>
        <begin position="745"/>
        <end position="756"/>
    </location>
</feature>
<proteinExistence type="predicted"/>
<evidence type="ECO:0000256" key="1">
    <source>
        <dbReference type="ARBA" id="ARBA00004123"/>
    </source>
</evidence>
<organism evidence="6 7">
    <name type="scientific">Lojkania enalia</name>
    <dbReference type="NCBI Taxonomy" id="147567"/>
    <lineage>
        <taxon>Eukaryota</taxon>
        <taxon>Fungi</taxon>
        <taxon>Dikarya</taxon>
        <taxon>Ascomycota</taxon>
        <taxon>Pezizomycotina</taxon>
        <taxon>Dothideomycetes</taxon>
        <taxon>Pleosporomycetidae</taxon>
        <taxon>Pleosporales</taxon>
        <taxon>Pleosporales incertae sedis</taxon>
        <taxon>Lojkania</taxon>
    </lineage>
</organism>
<evidence type="ECO:0000256" key="2">
    <source>
        <dbReference type="ARBA" id="ARBA00022448"/>
    </source>
</evidence>
<feature type="compositionally biased region" description="Polar residues" evidence="4">
    <location>
        <begin position="995"/>
        <end position="1016"/>
    </location>
</feature>
<evidence type="ECO:0000256" key="3">
    <source>
        <dbReference type="ARBA" id="ARBA00023242"/>
    </source>
</evidence>
<dbReference type="GO" id="GO:0006606">
    <property type="term" value="P:protein import into nucleus"/>
    <property type="evidence" value="ECO:0007669"/>
    <property type="project" value="TreeGrafter"/>
</dbReference>
<keyword evidence="3" id="KW-0539">Nucleus</keyword>
<dbReference type="Gene3D" id="2.130.10.10">
    <property type="entry name" value="YVTN repeat-like/Quinoprotein amine dehydrogenase"/>
    <property type="match status" value="1"/>
</dbReference>
<evidence type="ECO:0000313" key="6">
    <source>
        <dbReference type="EMBL" id="KAF2267617.1"/>
    </source>
</evidence>
<feature type="compositionally biased region" description="Gly residues" evidence="4">
    <location>
        <begin position="554"/>
        <end position="564"/>
    </location>
</feature>
<dbReference type="OrthoDB" id="248320at2759"/>
<comment type="caution">
    <text evidence="6">The sequence shown here is derived from an EMBL/GenBank/DDBJ whole genome shotgun (WGS) entry which is preliminary data.</text>
</comment>
<feature type="region of interest" description="Disordered" evidence="4">
    <location>
        <begin position="671"/>
        <end position="1016"/>
    </location>
</feature>
<dbReference type="InterPro" id="IPR039462">
    <property type="entry name" value="Nup159/Nup146_N"/>
</dbReference>
<dbReference type="EMBL" id="ML986590">
    <property type="protein sequence ID" value="KAF2267617.1"/>
    <property type="molecule type" value="Genomic_DNA"/>
</dbReference>
<dbReference type="InterPro" id="IPR015943">
    <property type="entry name" value="WD40/YVTN_repeat-like_dom_sf"/>
</dbReference>
<dbReference type="PANTHER" id="PTHR23193:SF23">
    <property type="entry name" value="NUCLEAR PORE COMPLEX PROTEIN NUP153"/>
    <property type="match status" value="1"/>
</dbReference>
<feature type="compositionally biased region" description="Basic and acidic residues" evidence="4">
    <location>
        <begin position="707"/>
        <end position="716"/>
    </location>
</feature>
<dbReference type="SUPFAM" id="SSF117289">
    <property type="entry name" value="Nucleoporin domain"/>
    <property type="match status" value="1"/>
</dbReference>
<feature type="compositionally biased region" description="Low complexity" evidence="4">
    <location>
        <begin position="458"/>
        <end position="477"/>
    </location>
</feature>
<feature type="region of interest" description="Disordered" evidence="4">
    <location>
        <begin position="533"/>
        <end position="594"/>
    </location>
</feature>
<feature type="compositionally biased region" description="Polar residues" evidence="4">
    <location>
        <begin position="968"/>
        <end position="982"/>
    </location>
</feature>
<keyword evidence="2" id="KW-0813">Transport</keyword>
<dbReference type="GO" id="GO:0005643">
    <property type="term" value="C:nuclear pore"/>
    <property type="evidence" value="ECO:0007669"/>
    <property type="project" value="TreeGrafter"/>
</dbReference>
<dbReference type="GO" id="GO:0017056">
    <property type="term" value="F:structural constituent of nuclear pore"/>
    <property type="evidence" value="ECO:0007669"/>
    <property type="project" value="TreeGrafter"/>
</dbReference>
<feature type="compositionally biased region" description="Basic and acidic residues" evidence="4">
    <location>
        <begin position="786"/>
        <end position="797"/>
    </location>
</feature>
<dbReference type="Pfam" id="PF16755">
    <property type="entry name" value="Beta-prop_NUP159_NUP214"/>
    <property type="match status" value="1"/>
</dbReference>
<protein>
    <recommendedName>
        <fullName evidence="5">Nucleoporin Nup159/Nup146 N-terminal domain-containing protein</fullName>
    </recommendedName>
</protein>
<dbReference type="GO" id="GO:0008139">
    <property type="term" value="F:nuclear localization sequence binding"/>
    <property type="evidence" value="ECO:0007669"/>
    <property type="project" value="TreeGrafter"/>
</dbReference>
<name>A0A9P4KGL4_9PLEO</name>
<feature type="compositionally biased region" description="Polar residues" evidence="4">
    <location>
        <begin position="800"/>
        <end position="817"/>
    </location>
</feature>
<feature type="compositionally biased region" description="Low complexity" evidence="4">
    <location>
        <begin position="575"/>
        <end position="594"/>
    </location>
</feature>
<feature type="compositionally biased region" description="Polar residues" evidence="4">
    <location>
        <begin position="942"/>
        <end position="954"/>
    </location>
</feature>
<comment type="subcellular location">
    <subcellularLocation>
        <location evidence="1">Nucleus</location>
    </subcellularLocation>
</comment>
<feature type="compositionally biased region" description="Acidic residues" evidence="4">
    <location>
        <begin position="893"/>
        <end position="903"/>
    </location>
</feature>
<evidence type="ECO:0000259" key="5">
    <source>
        <dbReference type="Pfam" id="PF16755"/>
    </source>
</evidence>
<dbReference type="PANTHER" id="PTHR23193">
    <property type="entry name" value="NUCLEAR PORE COMPLEX PROTEIN NUP"/>
    <property type="match status" value="1"/>
</dbReference>